<sequence>MGHPVIDGLLLAQTVPPAVLLTASAFATASRFIFTTSRNRAFTSSSSATVTSPPPSLTRPKLSANSHSSAAAWSDAVAARLLLASRACRVSATASRETWATASARRARRSTLARNSRTNDSSRTTAD</sequence>
<proteinExistence type="predicted"/>
<dbReference type="EMBL" id="CARXXK010000002">
    <property type="protein sequence ID" value="CAI6356483.1"/>
    <property type="molecule type" value="Genomic_DNA"/>
</dbReference>
<feature type="region of interest" description="Disordered" evidence="1">
    <location>
        <begin position="41"/>
        <end position="65"/>
    </location>
</feature>
<evidence type="ECO:0000256" key="1">
    <source>
        <dbReference type="SAM" id="MobiDB-lite"/>
    </source>
</evidence>
<evidence type="ECO:0000313" key="3">
    <source>
        <dbReference type="EMBL" id="CAI6356483.1"/>
    </source>
</evidence>
<comment type="caution">
    <text evidence="3">The sequence shown here is derived from an EMBL/GenBank/DDBJ whole genome shotgun (WGS) entry which is preliminary data.</text>
</comment>
<gene>
    <name evidence="3" type="ORF">MEUPH1_LOCUS12213</name>
</gene>
<keyword evidence="4" id="KW-1185">Reference proteome</keyword>
<dbReference type="Proteomes" id="UP001160148">
    <property type="component" value="Unassembled WGS sequence"/>
</dbReference>
<keyword evidence="2" id="KW-0812">Transmembrane</keyword>
<keyword evidence="2" id="KW-1133">Transmembrane helix</keyword>
<reference evidence="3 4" key="1">
    <citation type="submission" date="2023-01" db="EMBL/GenBank/DDBJ databases">
        <authorList>
            <person name="Whitehead M."/>
        </authorList>
    </citation>
    <scope>NUCLEOTIDE SEQUENCE [LARGE SCALE GENOMIC DNA]</scope>
</reference>
<name>A0AAV0WL02_9HEMI</name>
<evidence type="ECO:0000313" key="4">
    <source>
        <dbReference type="Proteomes" id="UP001160148"/>
    </source>
</evidence>
<feature type="region of interest" description="Disordered" evidence="1">
    <location>
        <begin position="90"/>
        <end position="127"/>
    </location>
</feature>
<accession>A0AAV0WL02</accession>
<feature type="compositionally biased region" description="Low complexity" evidence="1">
    <location>
        <begin position="90"/>
        <end position="104"/>
    </location>
</feature>
<dbReference type="AlphaFoldDB" id="A0AAV0WL02"/>
<feature type="transmembrane region" description="Helical" evidence="2">
    <location>
        <begin position="15"/>
        <end position="34"/>
    </location>
</feature>
<evidence type="ECO:0000256" key="2">
    <source>
        <dbReference type="SAM" id="Phobius"/>
    </source>
</evidence>
<keyword evidence="2" id="KW-0472">Membrane</keyword>
<protein>
    <submittedName>
        <fullName evidence="3">Uncharacterized protein</fullName>
    </submittedName>
</protein>
<organism evidence="3 4">
    <name type="scientific">Macrosiphum euphorbiae</name>
    <name type="common">potato aphid</name>
    <dbReference type="NCBI Taxonomy" id="13131"/>
    <lineage>
        <taxon>Eukaryota</taxon>
        <taxon>Metazoa</taxon>
        <taxon>Ecdysozoa</taxon>
        <taxon>Arthropoda</taxon>
        <taxon>Hexapoda</taxon>
        <taxon>Insecta</taxon>
        <taxon>Pterygota</taxon>
        <taxon>Neoptera</taxon>
        <taxon>Paraneoptera</taxon>
        <taxon>Hemiptera</taxon>
        <taxon>Sternorrhyncha</taxon>
        <taxon>Aphidomorpha</taxon>
        <taxon>Aphidoidea</taxon>
        <taxon>Aphididae</taxon>
        <taxon>Macrosiphini</taxon>
        <taxon>Macrosiphum</taxon>
    </lineage>
</organism>